<organism evidence="1 2">
    <name type="scientific">Penicillium chermesinum</name>
    <dbReference type="NCBI Taxonomy" id="63820"/>
    <lineage>
        <taxon>Eukaryota</taxon>
        <taxon>Fungi</taxon>
        <taxon>Dikarya</taxon>
        <taxon>Ascomycota</taxon>
        <taxon>Pezizomycotina</taxon>
        <taxon>Eurotiomycetes</taxon>
        <taxon>Eurotiomycetidae</taxon>
        <taxon>Eurotiales</taxon>
        <taxon>Aspergillaceae</taxon>
        <taxon>Penicillium</taxon>
    </lineage>
</organism>
<accession>A0A9W9NSP5</accession>
<protein>
    <submittedName>
        <fullName evidence="1">Uncharacterized protein</fullName>
    </submittedName>
</protein>
<evidence type="ECO:0000313" key="2">
    <source>
        <dbReference type="Proteomes" id="UP001150941"/>
    </source>
</evidence>
<gene>
    <name evidence="1" type="ORF">N7468_006296</name>
</gene>
<sequence length="136" mass="16033">MEYLSVNGQGRLLRRRTRAAPTKAKINEPDNPSSIIMKHHQHIHHGGRRPRSPHRIERQRDIQPEKARAVRRIASLDEIFIPSIMQVPIMTAEIQPEKMHKIRFWQNRDMARFATRIVIRRGVRDSRLAREGILAR</sequence>
<reference evidence="1" key="2">
    <citation type="journal article" date="2023" name="IMA Fungus">
        <title>Comparative genomic study of the Penicillium genus elucidates a diverse pangenome and 15 lateral gene transfer events.</title>
        <authorList>
            <person name="Petersen C."/>
            <person name="Sorensen T."/>
            <person name="Nielsen M.R."/>
            <person name="Sondergaard T.E."/>
            <person name="Sorensen J.L."/>
            <person name="Fitzpatrick D.A."/>
            <person name="Frisvad J.C."/>
            <person name="Nielsen K.L."/>
        </authorList>
    </citation>
    <scope>NUCLEOTIDE SEQUENCE</scope>
    <source>
        <strain evidence="1">IBT 19713</strain>
    </source>
</reference>
<dbReference type="GeneID" id="83202895"/>
<name>A0A9W9NSP5_9EURO</name>
<dbReference type="Proteomes" id="UP001150941">
    <property type="component" value="Unassembled WGS sequence"/>
</dbReference>
<comment type="caution">
    <text evidence="1">The sequence shown here is derived from an EMBL/GenBank/DDBJ whole genome shotgun (WGS) entry which is preliminary data.</text>
</comment>
<evidence type="ECO:0000313" key="1">
    <source>
        <dbReference type="EMBL" id="KAJ5225071.1"/>
    </source>
</evidence>
<reference evidence="1" key="1">
    <citation type="submission" date="2022-11" db="EMBL/GenBank/DDBJ databases">
        <authorList>
            <person name="Petersen C."/>
        </authorList>
    </citation>
    <scope>NUCLEOTIDE SEQUENCE</scope>
    <source>
        <strain evidence="1">IBT 19713</strain>
    </source>
</reference>
<dbReference type="EMBL" id="JAPQKS010000005">
    <property type="protein sequence ID" value="KAJ5225071.1"/>
    <property type="molecule type" value="Genomic_DNA"/>
</dbReference>
<proteinExistence type="predicted"/>
<dbReference type="RefSeq" id="XP_058328482.1">
    <property type="nucleotide sequence ID" value="XM_058475592.1"/>
</dbReference>
<dbReference type="AlphaFoldDB" id="A0A9W9NSP5"/>
<keyword evidence="2" id="KW-1185">Reference proteome</keyword>